<sequence>MSGRNFSLTEHLSDFVDDQVSTGRHQNASEVVREALRRYEDDIEAERASIAVIEEVAARGMAAIARGDFISVEGTEDARKLMQKFNARAAKRAQERSRTAKAKRG</sequence>
<dbReference type="EMBL" id="JAUYVI010000013">
    <property type="protein sequence ID" value="MDQ7251550.1"/>
    <property type="molecule type" value="Genomic_DNA"/>
</dbReference>
<dbReference type="InterPro" id="IPR022789">
    <property type="entry name" value="ParD"/>
</dbReference>
<organism evidence="2 3">
    <name type="scientific">Dongia sedimenti</name>
    <dbReference type="NCBI Taxonomy" id="3064282"/>
    <lineage>
        <taxon>Bacteria</taxon>
        <taxon>Pseudomonadati</taxon>
        <taxon>Pseudomonadota</taxon>
        <taxon>Alphaproteobacteria</taxon>
        <taxon>Rhodospirillales</taxon>
        <taxon>Dongiaceae</taxon>
        <taxon>Dongia</taxon>
    </lineage>
</organism>
<dbReference type="NCBIfam" id="TIGR02606">
    <property type="entry name" value="antidote_CC2985"/>
    <property type="match status" value="1"/>
</dbReference>
<evidence type="ECO:0000313" key="2">
    <source>
        <dbReference type="EMBL" id="MDQ7251550.1"/>
    </source>
</evidence>
<accession>A0ABU0YWL2</accession>
<dbReference type="Gene3D" id="6.10.10.120">
    <property type="entry name" value="Antitoxin ParD1-like"/>
    <property type="match status" value="1"/>
</dbReference>
<dbReference type="RefSeq" id="WP_379962025.1">
    <property type="nucleotide sequence ID" value="NZ_JAUYVI010000013.1"/>
</dbReference>
<dbReference type="InterPro" id="IPR038296">
    <property type="entry name" value="ParD_sf"/>
</dbReference>
<keyword evidence="3" id="KW-1185">Reference proteome</keyword>
<evidence type="ECO:0000313" key="3">
    <source>
        <dbReference type="Proteomes" id="UP001230156"/>
    </source>
</evidence>
<keyword evidence="1" id="KW-1277">Toxin-antitoxin system</keyword>
<proteinExistence type="predicted"/>
<dbReference type="Pfam" id="PF03693">
    <property type="entry name" value="ParD_antitoxin"/>
    <property type="match status" value="1"/>
</dbReference>
<dbReference type="Proteomes" id="UP001230156">
    <property type="component" value="Unassembled WGS sequence"/>
</dbReference>
<protein>
    <submittedName>
        <fullName evidence="2">Type II toxin-antitoxin system ParD family antitoxin</fullName>
    </submittedName>
</protein>
<reference evidence="3" key="1">
    <citation type="submission" date="2023-08" db="EMBL/GenBank/DDBJ databases">
        <title>Rhodospirillaceae gen. nov., a novel taxon isolated from the Yangtze River Yuezi River estuary sludge.</title>
        <authorList>
            <person name="Ruan L."/>
        </authorList>
    </citation>
    <scope>NUCLEOTIDE SEQUENCE [LARGE SCALE GENOMIC DNA]</scope>
    <source>
        <strain evidence="3">R-7</strain>
    </source>
</reference>
<comment type="caution">
    <text evidence="2">The sequence shown here is derived from an EMBL/GenBank/DDBJ whole genome shotgun (WGS) entry which is preliminary data.</text>
</comment>
<dbReference type="CDD" id="cd22231">
    <property type="entry name" value="RHH_NikR_HicB-like"/>
    <property type="match status" value="1"/>
</dbReference>
<name>A0ABU0YWL2_9PROT</name>
<evidence type="ECO:0000256" key="1">
    <source>
        <dbReference type="ARBA" id="ARBA00022649"/>
    </source>
</evidence>
<dbReference type="SUPFAM" id="SSF47598">
    <property type="entry name" value="Ribbon-helix-helix"/>
    <property type="match status" value="1"/>
</dbReference>
<gene>
    <name evidence="2" type="ORF">Q8A70_27940</name>
</gene>
<dbReference type="InterPro" id="IPR010985">
    <property type="entry name" value="Ribbon_hlx_hlx"/>
</dbReference>